<feature type="transmembrane region" description="Helical" evidence="1">
    <location>
        <begin position="415"/>
        <end position="435"/>
    </location>
</feature>
<keyword evidence="3" id="KW-1185">Reference proteome</keyword>
<dbReference type="AlphaFoldDB" id="A0A5Q2RGB1"/>
<dbReference type="Proteomes" id="UP000334019">
    <property type="component" value="Chromosome"/>
</dbReference>
<proteinExistence type="predicted"/>
<feature type="transmembrane region" description="Helical" evidence="1">
    <location>
        <begin position="149"/>
        <end position="167"/>
    </location>
</feature>
<organism evidence="2 3">
    <name type="scientific">Actinomarinicola tropica</name>
    <dbReference type="NCBI Taxonomy" id="2789776"/>
    <lineage>
        <taxon>Bacteria</taxon>
        <taxon>Bacillati</taxon>
        <taxon>Actinomycetota</taxon>
        <taxon>Acidimicrobiia</taxon>
        <taxon>Acidimicrobiales</taxon>
        <taxon>Iamiaceae</taxon>
        <taxon>Actinomarinicola</taxon>
    </lineage>
</organism>
<evidence type="ECO:0000313" key="2">
    <source>
        <dbReference type="EMBL" id="QGG95838.1"/>
    </source>
</evidence>
<dbReference type="PANTHER" id="PTHR38454">
    <property type="entry name" value="INTEGRAL MEMBRANE PROTEIN-RELATED"/>
    <property type="match status" value="1"/>
</dbReference>
<reference evidence="2 3" key="1">
    <citation type="submission" date="2019-11" db="EMBL/GenBank/DDBJ databases">
        <authorList>
            <person name="He Y."/>
        </authorList>
    </citation>
    <scope>NUCLEOTIDE SEQUENCE [LARGE SCALE GENOMIC DNA]</scope>
    <source>
        <strain evidence="2 3">SCSIO 58843</strain>
    </source>
</reference>
<evidence type="ECO:0000256" key="1">
    <source>
        <dbReference type="SAM" id="Phobius"/>
    </source>
</evidence>
<keyword evidence="1" id="KW-0812">Transmembrane</keyword>
<dbReference type="KEGG" id="atq:GH723_12425"/>
<feature type="transmembrane region" description="Helical" evidence="1">
    <location>
        <begin position="218"/>
        <end position="237"/>
    </location>
</feature>
<feature type="transmembrane region" description="Helical" evidence="1">
    <location>
        <begin position="389"/>
        <end position="409"/>
    </location>
</feature>
<keyword evidence="1" id="KW-1133">Transmembrane helix</keyword>
<keyword evidence="1" id="KW-0472">Membrane</keyword>
<feature type="transmembrane region" description="Helical" evidence="1">
    <location>
        <begin position="122"/>
        <end position="143"/>
    </location>
</feature>
<dbReference type="PANTHER" id="PTHR38454:SF1">
    <property type="entry name" value="INTEGRAL MEMBRANE PROTEIN"/>
    <property type="match status" value="1"/>
</dbReference>
<gene>
    <name evidence="2" type="ORF">GH723_12425</name>
</gene>
<dbReference type="EMBL" id="CP045851">
    <property type="protein sequence ID" value="QGG95838.1"/>
    <property type="molecule type" value="Genomic_DNA"/>
</dbReference>
<name>A0A5Q2RGB1_9ACTN</name>
<feature type="transmembrane region" description="Helical" evidence="1">
    <location>
        <begin position="359"/>
        <end position="377"/>
    </location>
</feature>
<dbReference type="InterPro" id="IPR018580">
    <property type="entry name" value="Uncharacterised_YfhO"/>
</dbReference>
<protein>
    <recommendedName>
        <fullName evidence="4">YfhO family protein</fullName>
    </recommendedName>
</protein>
<accession>A0A5Q2RGB1</accession>
<feature type="transmembrane region" description="Helical" evidence="1">
    <location>
        <begin position="291"/>
        <end position="311"/>
    </location>
</feature>
<evidence type="ECO:0008006" key="4">
    <source>
        <dbReference type="Google" id="ProtNLM"/>
    </source>
</evidence>
<feature type="transmembrane region" description="Helical" evidence="1">
    <location>
        <begin position="95"/>
        <end position="115"/>
    </location>
</feature>
<feature type="transmembrane region" description="Helical" evidence="1">
    <location>
        <begin position="9"/>
        <end position="27"/>
    </location>
</feature>
<sequence length="785" mass="82441">MSARPRQPSAAGFVTALFGLFVAWPFLVPGRWVTSFDGIAYTGAQASVTFEALRSFRLPGWNELVFGGVNHLGNVQTSAYYPLAWVVAHLDVHRGLMVAAAIHVGALGLGTWVLLRHRLGLAAVASAGGTITLLGSGVVVSRVVQHEQIGTMAWIPWVLVATDLILASTRPWRAVAAVAASVAVLLVAGHPQQAYLAAPLVVAWSIGRAIDRGSLRRLPLLVLGGLLGVGIAAIQLVPVASTLGAAARSGGTDLTIVRTEAYNVQPENLPLSLLGDVAATSHTAALESTEAVGFVGAVAGALAVLGAVAMARRGPHRATAIVLTVCVAVAVWLSLGPAAGLYRALYEVVPGFSQARTPARWLLVSVVATTVLGAGALDRIVRADVDRRSVVATSVVAGGGLAVALLAPFTRPSGWGVAGWILGTTAVVAAAWALVRPSAPTSRLAASPVLGVLLLVLLVAELGWMQTHSVSRAALTSESFTARAERVEVPVPEPVGWTLSLADERFSEPDYLLRTLRPNANVLTGYPTIDGYDGGPVVTARWVDAVSMLTWRPFRIDLTMRAQTFDPVDPAHAARLGIRWLVLETEGRDPARYVPDWGGPVAVDGTVHVYENPRWIGPARLVGNVVERVDDRAAIPEQLASLPPDTVAVDDPDATADVDCGGTCDPIALDVVREERDRVRIALPEQLDDVRLLVVEQQLADGWTATVDGEARDVLEVDRLLTGVVVRPGDQEVVLSFRAPGRTAGLLVSVVALVLTLACAIAGDRLRPLNPTSTAVDEPGGAPVP</sequence>
<feature type="transmembrane region" description="Helical" evidence="1">
    <location>
        <begin position="444"/>
        <end position="465"/>
    </location>
</feature>
<feature type="transmembrane region" description="Helical" evidence="1">
    <location>
        <begin position="318"/>
        <end position="339"/>
    </location>
</feature>
<dbReference type="RefSeq" id="WP_153759944.1">
    <property type="nucleotide sequence ID" value="NZ_CP045851.1"/>
</dbReference>
<evidence type="ECO:0000313" key="3">
    <source>
        <dbReference type="Proteomes" id="UP000334019"/>
    </source>
</evidence>